<evidence type="ECO:0000313" key="2">
    <source>
        <dbReference type="Proteomes" id="UP000516132"/>
    </source>
</evidence>
<proteinExistence type="predicted"/>
<reference evidence="1 2" key="1">
    <citation type="submission" date="2020-06" db="EMBL/GenBank/DDBJ databases">
        <title>Characterization of Pseudomonas phiPsa374-like phages.</title>
        <authorList>
            <person name="Warring S."/>
            <person name="Malone L.M."/>
            <person name="Easingwood R.A."/>
            <person name="Rigano L."/>
            <person name="Frampton R.A."/>
            <person name="Lopez Acedo E."/>
            <person name="Templeton M.D."/>
            <person name="Kleffmann T."/>
            <person name="Bostina M."/>
            <person name="Fineran P.C."/>
        </authorList>
    </citation>
    <scope>NUCLEOTIDE SEQUENCE [LARGE SCALE GENOMIC DNA]</scope>
</reference>
<evidence type="ECO:0000313" key="1">
    <source>
        <dbReference type="EMBL" id="QNO00297.1"/>
    </source>
</evidence>
<keyword evidence="2" id="KW-1185">Reference proteome</keyword>
<dbReference type="Proteomes" id="UP000516132">
    <property type="component" value="Segment"/>
</dbReference>
<organism evidence="1 2">
    <name type="scientific">Pseudomonas phage phiPsa315</name>
    <dbReference type="NCBI Taxonomy" id="1460363"/>
    <lineage>
        <taxon>Viruses</taxon>
        <taxon>Duplodnaviria</taxon>
        <taxon>Heunggongvirae</taxon>
        <taxon>Uroviricota</taxon>
        <taxon>Caudoviricetes</taxon>
        <taxon>Vandenendeviridae</taxon>
        <taxon>Gorskivirinae</taxon>
        <taxon>Otagovirus</taxon>
        <taxon>Otagovirus psa315</taxon>
    </lineage>
</organism>
<sequence>MSEHEGRFFGSREELENDVLRYNARLDYMILLDAIKPHQRMVFEGLSGQDKITWHLIEKYEDVWQVAGYEFSTVALDVSLALHLDPSQDEFKRTIQYIMSRVRRPGRHK</sequence>
<dbReference type="EMBL" id="MT670419">
    <property type="protein sequence ID" value="QNO00297.1"/>
    <property type="molecule type" value="Genomic_DNA"/>
</dbReference>
<protein>
    <submittedName>
        <fullName evidence="1">Uncharacterized protein</fullName>
    </submittedName>
</protein>
<name>A0A7G9V1Z1_9CAUD</name>
<gene>
    <name evidence="1" type="ORF">phiPsa315_002</name>
</gene>
<accession>A0A7G9V1Z1</accession>